<feature type="coiled-coil region" evidence="1">
    <location>
        <begin position="83"/>
        <end position="117"/>
    </location>
</feature>
<feature type="compositionally biased region" description="Basic and acidic residues" evidence="2">
    <location>
        <begin position="241"/>
        <end position="252"/>
    </location>
</feature>
<accession>A0A1G4IIG0</accession>
<dbReference type="Proteomes" id="UP000195570">
    <property type="component" value="Unassembled WGS sequence"/>
</dbReference>
<dbReference type="RefSeq" id="XP_067082801.1">
    <property type="nucleotide sequence ID" value="XM_067226700.1"/>
</dbReference>
<dbReference type="AlphaFoldDB" id="A0A1G4IIG0"/>
<feature type="region of interest" description="Disordered" evidence="2">
    <location>
        <begin position="179"/>
        <end position="252"/>
    </location>
</feature>
<evidence type="ECO:0000313" key="3">
    <source>
        <dbReference type="EMBL" id="SCU72285.1"/>
    </source>
</evidence>
<gene>
    <name evidence="3" type="ORF">TEOVI_000386100</name>
</gene>
<proteinExistence type="predicted"/>
<keyword evidence="4" id="KW-1185">Reference proteome</keyword>
<evidence type="ECO:0000256" key="2">
    <source>
        <dbReference type="SAM" id="MobiDB-lite"/>
    </source>
</evidence>
<evidence type="ECO:0000256" key="1">
    <source>
        <dbReference type="SAM" id="Coils"/>
    </source>
</evidence>
<dbReference type="VEuPathDB" id="TriTrypDB:TEOVI_000386100"/>
<evidence type="ECO:0000313" key="4">
    <source>
        <dbReference type="Proteomes" id="UP000195570"/>
    </source>
</evidence>
<feature type="region of interest" description="Disordered" evidence="2">
    <location>
        <begin position="265"/>
        <end position="287"/>
    </location>
</feature>
<name>A0A1G4IIG0_TRYEQ</name>
<protein>
    <submittedName>
        <fullName evidence="3">Uncharacterized protein</fullName>
    </submittedName>
</protein>
<organism evidence="3 4">
    <name type="scientific">Trypanosoma equiperdum</name>
    <dbReference type="NCBI Taxonomy" id="5694"/>
    <lineage>
        <taxon>Eukaryota</taxon>
        <taxon>Discoba</taxon>
        <taxon>Euglenozoa</taxon>
        <taxon>Kinetoplastea</taxon>
        <taxon>Metakinetoplastina</taxon>
        <taxon>Trypanosomatida</taxon>
        <taxon>Trypanosomatidae</taxon>
        <taxon>Trypanosoma</taxon>
    </lineage>
</organism>
<reference evidence="3" key="1">
    <citation type="submission" date="2016-09" db="EMBL/GenBank/DDBJ databases">
        <authorList>
            <person name="Hebert L."/>
            <person name="Moumen B."/>
        </authorList>
    </citation>
    <scope>NUCLEOTIDE SEQUENCE [LARGE SCALE GENOMIC DNA]</scope>
    <source>
        <strain evidence="3">OVI</strain>
    </source>
</reference>
<comment type="caution">
    <text evidence="3">The sequence shown here is derived from an EMBL/GenBank/DDBJ whole genome shotgun (WGS) entry which is preliminary data.</text>
</comment>
<feature type="compositionally biased region" description="Low complexity" evidence="2">
    <location>
        <begin position="204"/>
        <end position="217"/>
    </location>
</feature>
<keyword evidence="1" id="KW-0175">Coiled coil</keyword>
<dbReference type="EMBL" id="CZPT02001829">
    <property type="protein sequence ID" value="SCU72285.1"/>
    <property type="molecule type" value="Genomic_DNA"/>
</dbReference>
<sequence length="1036" mass="115186">MGKILLCVQSKVRDVNNILTIHNVHPQVRADVMRRLATLIYQVQEHLDTQRPAYDEAPEEICGVFVREIVQNVINSAIPLVELSTEGRRRVLLEERIKELEAELKRREQERSEAEEMLGRFRTVHDEMLHSYFREVLILRHQLHDCVTVMQRTRWGRMITLQCVPAELLNMAARGASRPVSGVVRTVEAPSKSKMEECGEVLPSGSSSFSGEESGTSGPLGMEDTHPGPGSIWSGSSPRQEASHADGEGLERRASVVSARFTQFRRSTGGKAGDTAPATPVSLSARSARFGGDREGIKLLTRRTVSVATQTAESVWGDPVNAIFDYEQYVRALTMEGLLGDEGKKLADTISSPGLSDEAARKALAEFLARRALGGILDKGDGCRTGLLSMLDQCSASVITAQIPTIVSHAQVLLRERLDELRHSVQMLRCQYNDDMNALRKAFEIIQGRVNSLLGFLETYAAEVRLITDFMEDPVKHLKGKHGEKGHVMDPRSRRVVASYFIDSDKGDPSTAAEGGGVVSDDKVDVFSVNSRSGRRREFNYWAKNEVVLGAKDAFARLQAASYSAVKRLFKGGKMYLGQGVGRRGMRGLCFGEGGEEGVGYMNGTKQYDSELGASPSADEEDEFLASLTREELLKLLVQRRLRRVALRARLSNCMKRLSSCSREGGEVDALQDILDEARYREDEVRSTTSTINKILALIGVTNDESDGEMAYFKKDLLFSPYLVNPAGCIGGDGQELVFVQVPVSAQHARSVYDSLMNNCTGYIVFNEEVIPIAQPLLTGSDYTTFNGNSRRPLRPRFLFTGSVVDYTRSVQLGRPLVGTDEPRNVCWDLENTQVPYTCTRVPTPESKKSVHYSTLTIPQLYQPPAEAYRPLPLVHHPNRSGNELVEEESITQEVHPPRVVQDIKVRNMKFRPPPERDLLPKTGINSPPKARLFYPEVHQPTAETKELFAVESLTLKHERRGIFDDEKMLKPKSRILSVISGEERCARVRDLSSKLKGHAKTSGSSITQCSAKIPSENFLRYRLPCLTQSEVSSGK</sequence>
<feature type="compositionally biased region" description="Low complexity" evidence="2">
    <location>
        <begin position="227"/>
        <end position="238"/>
    </location>
</feature>
<dbReference type="GeneID" id="92377801"/>